<dbReference type="InterPro" id="IPR002068">
    <property type="entry name" value="A-crystallin/Hsp20_dom"/>
</dbReference>
<evidence type="ECO:0000256" key="3">
    <source>
        <dbReference type="RuleBase" id="RU003616"/>
    </source>
</evidence>
<dbReference type="InterPro" id="IPR008978">
    <property type="entry name" value="HSP20-like_chaperone"/>
</dbReference>
<feature type="compositionally biased region" description="Basic and acidic residues" evidence="4">
    <location>
        <begin position="224"/>
        <end position="248"/>
    </location>
</feature>
<accession>A0A804ITL9</accession>
<evidence type="ECO:0000259" key="5">
    <source>
        <dbReference type="PROSITE" id="PS01031"/>
    </source>
</evidence>
<evidence type="ECO:0000313" key="8">
    <source>
        <dbReference type="Proteomes" id="UP000012960"/>
    </source>
</evidence>
<dbReference type="Pfam" id="PF00011">
    <property type="entry name" value="HSP20"/>
    <property type="match status" value="1"/>
</dbReference>
<dbReference type="EnsemblPlants" id="Ma04_t25040.1">
    <property type="protein sequence ID" value="Ma04_p25040.1"/>
    <property type="gene ID" value="Ma04_g25040"/>
</dbReference>
<dbReference type="OrthoDB" id="1431247at2759"/>
<dbReference type="InterPro" id="IPR031107">
    <property type="entry name" value="Small_HSP"/>
</dbReference>
<dbReference type="PROSITE" id="PS01031">
    <property type="entry name" value="SHSP"/>
    <property type="match status" value="1"/>
</dbReference>
<feature type="region of interest" description="Disordered" evidence="4">
    <location>
        <begin position="1"/>
        <end position="21"/>
    </location>
</feature>
<dbReference type="InParanoid" id="A0A804ITL9"/>
<dbReference type="AlphaFoldDB" id="A0A804ITL9"/>
<organism evidence="7 8">
    <name type="scientific">Musa acuminata subsp. malaccensis</name>
    <name type="common">Wild banana</name>
    <name type="synonym">Musa malaccensis</name>
    <dbReference type="NCBI Taxonomy" id="214687"/>
    <lineage>
        <taxon>Eukaryota</taxon>
        <taxon>Viridiplantae</taxon>
        <taxon>Streptophyta</taxon>
        <taxon>Embryophyta</taxon>
        <taxon>Tracheophyta</taxon>
        <taxon>Spermatophyta</taxon>
        <taxon>Magnoliopsida</taxon>
        <taxon>Liliopsida</taxon>
        <taxon>Zingiberales</taxon>
        <taxon>Musaceae</taxon>
        <taxon>Musa</taxon>
    </lineage>
</organism>
<dbReference type="Gramene" id="Ma04_t25040.2">
    <property type="protein sequence ID" value="Ma04_p25040.2"/>
    <property type="gene ID" value="Ma04_g25040"/>
</dbReference>
<keyword evidence="1" id="KW-0346">Stress response</keyword>
<evidence type="ECO:0000256" key="1">
    <source>
        <dbReference type="ARBA" id="ARBA00023016"/>
    </source>
</evidence>
<evidence type="ECO:0000256" key="2">
    <source>
        <dbReference type="PROSITE-ProRule" id="PRU00285"/>
    </source>
</evidence>
<reference evidence="7" key="2">
    <citation type="submission" date="2021-05" db="UniProtKB">
        <authorList>
            <consortium name="EnsemblPlants"/>
        </authorList>
    </citation>
    <scope>IDENTIFICATION</scope>
    <source>
        <strain evidence="7">subsp. malaccensis</strain>
    </source>
</reference>
<keyword evidence="8" id="KW-1185">Reference proteome</keyword>
<reference evidence="6" key="1">
    <citation type="submission" date="2021-03" db="EMBL/GenBank/DDBJ databases">
        <authorList>
            <consortium name="Genoscope - CEA"/>
            <person name="William W."/>
        </authorList>
    </citation>
    <scope>NUCLEOTIDE SEQUENCE</scope>
    <source>
        <strain evidence="6">Doubled-haploid Pahang</strain>
    </source>
</reference>
<comment type="similarity">
    <text evidence="2 3">Belongs to the small heat shock protein (HSP20) family.</text>
</comment>
<evidence type="ECO:0000256" key="4">
    <source>
        <dbReference type="SAM" id="MobiDB-lite"/>
    </source>
</evidence>
<feature type="domain" description="SHSP" evidence="5">
    <location>
        <begin position="119"/>
        <end position="224"/>
    </location>
</feature>
<feature type="region of interest" description="Disordered" evidence="4">
    <location>
        <begin position="208"/>
        <end position="248"/>
    </location>
</feature>
<feature type="compositionally biased region" description="Basic and acidic residues" evidence="4">
    <location>
        <begin position="270"/>
        <end position="287"/>
    </location>
</feature>
<proteinExistence type="inferred from homology"/>
<name>A0A804ITL9_MUSAM</name>
<sequence length="357" mass="40909">MHIHTHGKQCIVGQANRRPDMSASRAAQERRKAQKKGIHLAKEERRILYVSFHVREDKASQGEVWNDRDAMQSHRNEPRKKRCTINTAAGLQACCTRHQQFIFFLSISMDGSRGQPKQLVYQDLQPPTEWNETAHNHILRVLLPGFKAEDIKIRVDDDSRKLKVKGRRRVGQATVERFERDFDVPQDADLERVGGRFQDGWLSVIMPKKKTQETESTQVGISQEEDKKKKEEEPILQEKPESGQHKAVEKPIDGVGIEERHFPMGIPAGGDRKQEEEKAKSRTESGKKPKSWCTNKDGRKEGVSWMKRMKGMEEWVDSQVVDKLVESFNKNRNVIAAAAVGFSIGFYVSLKLRSSSR</sequence>
<gene>
    <name evidence="6" type="ORF">GSMUA_131110.1</name>
</gene>
<evidence type="ECO:0000313" key="7">
    <source>
        <dbReference type="EnsemblPlants" id="Ma04_p25040.2"/>
    </source>
</evidence>
<protein>
    <submittedName>
        <fullName evidence="6">(wild Malaysian banana) hypothetical protein</fullName>
    </submittedName>
</protein>
<dbReference type="FunCoup" id="A0A804ITL9">
    <property type="interactions" value="88"/>
</dbReference>
<dbReference type="Proteomes" id="UP000012960">
    <property type="component" value="Unplaced"/>
</dbReference>
<dbReference type="Gramene" id="Ma04_t25040.1">
    <property type="protein sequence ID" value="Ma04_p25040.1"/>
    <property type="gene ID" value="Ma04_g25040"/>
</dbReference>
<dbReference type="CDD" id="cd06464">
    <property type="entry name" value="ACD_sHsps-like"/>
    <property type="match status" value="1"/>
</dbReference>
<feature type="region of interest" description="Disordered" evidence="4">
    <location>
        <begin position="262"/>
        <end position="298"/>
    </location>
</feature>
<dbReference type="Gene3D" id="2.60.40.790">
    <property type="match status" value="1"/>
</dbReference>
<dbReference type="EnsemblPlants" id="Ma04_t25040.2">
    <property type="protein sequence ID" value="Ma04_p25040.2"/>
    <property type="gene ID" value="Ma04_g25040"/>
</dbReference>
<dbReference type="EMBL" id="HG996469">
    <property type="protein sequence ID" value="CAG1843316.1"/>
    <property type="molecule type" value="Genomic_DNA"/>
</dbReference>
<dbReference type="SUPFAM" id="SSF49764">
    <property type="entry name" value="HSP20-like chaperones"/>
    <property type="match status" value="1"/>
</dbReference>
<evidence type="ECO:0000313" key="6">
    <source>
        <dbReference type="EMBL" id="CAG1843316.1"/>
    </source>
</evidence>
<dbReference type="PANTHER" id="PTHR11527">
    <property type="entry name" value="HEAT-SHOCK PROTEIN 20 FAMILY MEMBER"/>
    <property type="match status" value="1"/>
</dbReference>